<evidence type="ECO:0000313" key="7">
    <source>
        <dbReference type="EMBL" id="PYF11734.1"/>
    </source>
</evidence>
<keyword evidence="3 5" id="KW-1133">Transmembrane helix</keyword>
<evidence type="ECO:0000313" key="8">
    <source>
        <dbReference type="Proteomes" id="UP000247727"/>
    </source>
</evidence>
<dbReference type="OrthoDB" id="7828645at2"/>
<feature type="transmembrane region" description="Helical" evidence="5">
    <location>
        <begin position="35"/>
        <end position="54"/>
    </location>
</feature>
<feature type="transmembrane region" description="Helical" evidence="5">
    <location>
        <begin position="200"/>
        <end position="217"/>
    </location>
</feature>
<evidence type="ECO:0000256" key="4">
    <source>
        <dbReference type="ARBA" id="ARBA00023136"/>
    </source>
</evidence>
<feature type="transmembrane region" description="Helical" evidence="5">
    <location>
        <begin position="6"/>
        <end position="23"/>
    </location>
</feature>
<evidence type="ECO:0000256" key="3">
    <source>
        <dbReference type="ARBA" id="ARBA00022989"/>
    </source>
</evidence>
<comment type="caution">
    <text evidence="7">The sequence shown here is derived from an EMBL/GenBank/DDBJ whole genome shotgun (WGS) entry which is preliminary data.</text>
</comment>
<dbReference type="EMBL" id="QJTK01000002">
    <property type="protein sequence ID" value="PYF11734.1"/>
    <property type="molecule type" value="Genomic_DNA"/>
</dbReference>
<keyword evidence="2 5" id="KW-0812">Transmembrane</keyword>
<feature type="domain" description="NnrU" evidence="6">
    <location>
        <begin position="6"/>
        <end position="225"/>
    </location>
</feature>
<evidence type="ECO:0000259" key="6">
    <source>
        <dbReference type="Pfam" id="PF07298"/>
    </source>
</evidence>
<dbReference type="GO" id="GO:0016020">
    <property type="term" value="C:membrane"/>
    <property type="evidence" value="ECO:0007669"/>
    <property type="project" value="UniProtKB-SubCell"/>
</dbReference>
<name>A0A318U0W9_9RHOB</name>
<dbReference type="RefSeq" id="WP_110804347.1">
    <property type="nucleotide sequence ID" value="NZ_QJTK01000002.1"/>
</dbReference>
<keyword evidence="4 5" id="KW-0472">Membrane</keyword>
<gene>
    <name evidence="7" type="ORF">C8J30_10244</name>
</gene>
<organism evidence="7 8">
    <name type="scientific">Rhodobacter viridis</name>
    <dbReference type="NCBI Taxonomy" id="1054202"/>
    <lineage>
        <taxon>Bacteria</taxon>
        <taxon>Pseudomonadati</taxon>
        <taxon>Pseudomonadota</taxon>
        <taxon>Alphaproteobacteria</taxon>
        <taxon>Rhodobacterales</taxon>
        <taxon>Rhodobacter group</taxon>
        <taxon>Rhodobacter</taxon>
    </lineage>
</organism>
<comment type="subcellular location">
    <subcellularLocation>
        <location evidence="1">Membrane</location>
        <topology evidence="1">Multi-pass membrane protein</topology>
    </subcellularLocation>
</comment>
<feature type="transmembrane region" description="Helical" evidence="5">
    <location>
        <begin position="113"/>
        <end position="133"/>
    </location>
</feature>
<dbReference type="AlphaFoldDB" id="A0A318U0W9"/>
<accession>A0A318U0W9</accession>
<feature type="transmembrane region" description="Helical" evidence="5">
    <location>
        <begin position="139"/>
        <end position="156"/>
    </location>
</feature>
<evidence type="ECO:0000256" key="1">
    <source>
        <dbReference type="ARBA" id="ARBA00004141"/>
    </source>
</evidence>
<reference evidence="7 8" key="1">
    <citation type="submission" date="2018-06" db="EMBL/GenBank/DDBJ databases">
        <title>Genomic Encyclopedia of Type Strains, Phase III (KMG-III): the genomes of soil and plant-associated and newly described type strains.</title>
        <authorList>
            <person name="Whitman W."/>
        </authorList>
    </citation>
    <scope>NUCLEOTIDE SEQUENCE [LARGE SCALE GENOMIC DNA]</scope>
    <source>
        <strain evidence="7 8">JA737</strain>
    </source>
</reference>
<dbReference type="Pfam" id="PF07298">
    <property type="entry name" value="NnrU"/>
    <property type="match status" value="1"/>
</dbReference>
<evidence type="ECO:0000256" key="2">
    <source>
        <dbReference type="ARBA" id="ARBA00022692"/>
    </source>
</evidence>
<evidence type="ECO:0000256" key="5">
    <source>
        <dbReference type="SAM" id="Phobius"/>
    </source>
</evidence>
<keyword evidence="8" id="KW-1185">Reference proteome</keyword>
<dbReference type="Proteomes" id="UP000247727">
    <property type="component" value="Unassembled WGS sequence"/>
</dbReference>
<sequence>MDWLEFALAGLAFLSTHLIPANPRIKGLLVATLGRAGYGIAFGLLALGLLYWLIGAAARAPYVELWPQEVWMRWVTNLVMPVVILISSYAIAAPNPFAFEGRSTGFDPARPGIVGITRQPFLWALVLWAAAHLLVNGDLAHGILFGVFLVFSLIGMRAMEKRLIRRIGAAEFGRLAAHTSLIPFAAVLSGRWRPQGHPSLLRLGIAVFAWAAVFHLHELVIGLSPAP</sequence>
<protein>
    <submittedName>
        <fullName evidence="7">Putative membrane protein</fullName>
    </submittedName>
</protein>
<proteinExistence type="predicted"/>
<feature type="transmembrane region" description="Helical" evidence="5">
    <location>
        <begin position="74"/>
        <end position="92"/>
    </location>
</feature>
<dbReference type="InterPro" id="IPR009915">
    <property type="entry name" value="NnrU_dom"/>
</dbReference>